<dbReference type="EC" id="3.1.3.67" evidence="1"/>
<gene>
    <name evidence="6" type="ORF">CIB84_012403</name>
</gene>
<dbReference type="SUPFAM" id="SSF52799">
    <property type="entry name" value="(Phosphotyrosine protein) phosphatases II"/>
    <property type="match status" value="1"/>
</dbReference>
<dbReference type="InterPro" id="IPR016130">
    <property type="entry name" value="Tyr_Pase_AS"/>
</dbReference>
<sequence>MGFPAERPEGAYWNNIDDVARLLDSKHKNHHKIHNLCAERHYDTAKLNHRVSQHPFEDHNPPQPEPTKPSCEDPDQWLSEDDSHAVAIHCKAGKGRTGARIGAYLPHQGKFPKAQEAPGLHGEGRTKDLCSKRLQGVHRWLHLLSSAKVAPALNKLTSHRGGRK</sequence>
<dbReference type="GO" id="GO:0005829">
    <property type="term" value="C:cytosol"/>
    <property type="evidence" value="ECO:0007669"/>
    <property type="project" value="TreeGrafter"/>
</dbReference>
<evidence type="ECO:0000259" key="4">
    <source>
        <dbReference type="PROSITE" id="PS50056"/>
    </source>
</evidence>
<protein>
    <recommendedName>
        <fullName evidence="1">phosphatidylinositol-3,4,5-trisphosphate 3-phosphatase</fullName>
        <ecNumber evidence="1">3.1.3.67</ecNumber>
    </recommendedName>
</protein>
<feature type="domain" description="Tyrosine specific protein phosphatases" evidence="4">
    <location>
        <begin position="86"/>
        <end position="105"/>
    </location>
</feature>
<keyword evidence="2" id="KW-0378">Hydrolase</keyword>
<dbReference type="GO" id="GO:0051896">
    <property type="term" value="P:regulation of phosphatidylinositol 3-kinase/protein kinase B signal transduction"/>
    <property type="evidence" value="ECO:0007669"/>
    <property type="project" value="TreeGrafter"/>
</dbReference>
<dbReference type="PROSITE" id="PS00383">
    <property type="entry name" value="TYR_PHOSPHATASE_1"/>
    <property type="match status" value="1"/>
</dbReference>
<evidence type="ECO:0000256" key="3">
    <source>
        <dbReference type="SAM" id="MobiDB-lite"/>
    </source>
</evidence>
<evidence type="ECO:0000256" key="2">
    <source>
        <dbReference type="ARBA" id="ARBA00022801"/>
    </source>
</evidence>
<dbReference type="GO" id="GO:0043491">
    <property type="term" value="P:phosphatidylinositol 3-kinase/protein kinase B signal transduction"/>
    <property type="evidence" value="ECO:0007669"/>
    <property type="project" value="TreeGrafter"/>
</dbReference>
<dbReference type="GO" id="GO:0016314">
    <property type="term" value="F:phosphatidylinositol-3,4,5-trisphosphate 3-phosphatase activity"/>
    <property type="evidence" value="ECO:0007669"/>
    <property type="project" value="UniProtKB-EC"/>
</dbReference>
<dbReference type="Pfam" id="PF22785">
    <property type="entry name" value="Tc-R-P"/>
    <property type="match status" value="1"/>
</dbReference>
<dbReference type="GO" id="GO:0046856">
    <property type="term" value="P:phosphatidylinositol dephosphorylation"/>
    <property type="evidence" value="ECO:0007669"/>
    <property type="project" value="TreeGrafter"/>
</dbReference>
<dbReference type="GO" id="GO:0042995">
    <property type="term" value="C:cell projection"/>
    <property type="evidence" value="ECO:0007669"/>
    <property type="project" value="TreeGrafter"/>
</dbReference>
<dbReference type="InterPro" id="IPR029023">
    <property type="entry name" value="Tensin_phosphatase"/>
</dbReference>
<dbReference type="OrthoDB" id="16692at2759"/>
<keyword evidence="7" id="KW-1185">Reference proteome</keyword>
<dbReference type="PANTHER" id="PTHR12305:SF81">
    <property type="entry name" value="PHOSPHATIDYLINOSITOL 3,4,5-TRISPHOSPHATE 3-PHOSPHATASE AND DUAL-SPECIFICITY PROTEIN PHOSPHATASE PTEN"/>
    <property type="match status" value="1"/>
</dbReference>
<dbReference type="EMBL" id="PPHD01045711">
    <property type="protein sequence ID" value="POI23849.1"/>
    <property type="molecule type" value="Genomic_DNA"/>
</dbReference>
<proteinExistence type="predicted"/>
<evidence type="ECO:0000256" key="1">
    <source>
        <dbReference type="ARBA" id="ARBA00013015"/>
    </source>
</evidence>
<dbReference type="PROSITE" id="PS51181">
    <property type="entry name" value="PPASE_TENSIN"/>
    <property type="match status" value="1"/>
</dbReference>
<feature type="region of interest" description="Disordered" evidence="3">
    <location>
        <begin position="53"/>
        <end position="78"/>
    </location>
</feature>
<dbReference type="Proteomes" id="UP000237246">
    <property type="component" value="Unassembled WGS sequence"/>
</dbReference>
<dbReference type="Gene3D" id="3.90.190.10">
    <property type="entry name" value="Protein tyrosine phosphatase superfamily"/>
    <property type="match status" value="1"/>
</dbReference>
<dbReference type="GO" id="GO:0005634">
    <property type="term" value="C:nucleus"/>
    <property type="evidence" value="ECO:0007669"/>
    <property type="project" value="TreeGrafter"/>
</dbReference>
<name>A0A2P4SIC0_BAMTH</name>
<dbReference type="InterPro" id="IPR029021">
    <property type="entry name" value="Prot-tyrosine_phosphatase-like"/>
</dbReference>
<evidence type="ECO:0000313" key="7">
    <source>
        <dbReference type="Proteomes" id="UP000237246"/>
    </source>
</evidence>
<dbReference type="InterPro" id="IPR000387">
    <property type="entry name" value="Tyr_Pase_dom"/>
</dbReference>
<feature type="domain" description="Phosphatase tensin-type" evidence="5">
    <location>
        <begin position="1"/>
        <end position="147"/>
    </location>
</feature>
<dbReference type="GO" id="GO:0048870">
    <property type="term" value="P:cell motility"/>
    <property type="evidence" value="ECO:0007669"/>
    <property type="project" value="TreeGrafter"/>
</dbReference>
<dbReference type="PANTHER" id="PTHR12305">
    <property type="entry name" value="PHOSPHATASE WITH HOMOLOGY TO TENSIN"/>
    <property type="match status" value="1"/>
</dbReference>
<dbReference type="AlphaFoldDB" id="A0A2P4SIC0"/>
<dbReference type="InterPro" id="IPR051281">
    <property type="entry name" value="Dual-spec_lipid-protein_phosph"/>
</dbReference>
<evidence type="ECO:0000313" key="6">
    <source>
        <dbReference type="EMBL" id="POI23849.1"/>
    </source>
</evidence>
<dbReference type="PROSITE" id="PS50056">
    <property type="entry name" value="TYR_PHOSPHATASE_2"/>
    <property type="match status" value="1"/>
</dbReference>
<dbReference type="GO" id="GO:0004725">
    <property type="term" value="F:protein tyrosine phosphatase activity"/>
    <property type="evidence" value="ECO:0007669"/>
    <property type="project" value="TreeGrafter"/>
</dbReference>
<dbReference type="GO" id="GO:0008285">
    <property type="term" value="P:negative regulation of cell population proliferation"/>
    <property type="evidence" value="ECO:0007669"/>
    <property type="project" value="TreeGrafter"/>
</dbReference>
<evidence type="ECO:0000259" key="5">
    <source>
        <dbReference type="PROSITE" id="PS51181"/>
    </source>
</evidence>
<comment type="caution">
    <text evidence="6">The sequence shown here is derived from an EMBL/GenBank/DDBJ whole genome shotgun (WGS) entry which is preliminary data.</text>
</comment>
<accession>A0A2P4SIC0</accession>
<dbReference type="GO" id="GO:0005886">
    <property type="term" value="C:plasma membrane"/>
    <property type="evidence" value="ECO:0007669"/>
    <property type="project" value="TreeGrafter"/>
</dbReference>
<reference evidence="6 7" key="1">
    <citation type="submission" date="2018-01" db="EMBL/GenBank/DDBJ databases">
        <title>Comparison of the Chinese Bamboo Partridge and Red Junglefowl genome sequences highlights the importance of demography in genome evolution.</title>
        <authorList>
            <person name="Tiley G.P."/>
            <person name="Kimball R.T."/>
            <person name="Braun E.L."/>
            <person name="Burleigh J.G."/>
        </authorList>
    </citation>
    <scope>NUCLEOTIDE SEQUENCE [LARGE SCALE GENOMIC DNA]</scope>
    <source>
        <strain evidence="6">RTK389</strain>
        <tissue evidence="6">Blood</tissue>
    </source>
</reference>
<organism evidence="6 7">
    <name type="scientific">Bambusicola thoracicus</name>
    <name type="common">Chinese bamboo-partridge</name>
    <name type="synonym">Perdix thoracica</name>
    <dbReference type="NCBI Taxonomy" id="9083"/>
    <lineage>
        <taxon>Eukaryota</taxon>
        <taxon>Metazoa</taxon>
        <taxon>Chordata</taxon>
        <taxon>Craniata</taxon>
        <taxon>Vertebrata</taxon>
        <taxon>Euteleostomi</taxon>
        <taxon>Archelosauria</taxon>
        <taxon>Archosauria</taxon>
        <taxon>Dinosauria</taxon>
        <taxon>Saurischia</taxon>
        <taxon>Theropoda</taxon>
        <taxon>Coelurosauria</taxon>
        <taxon>Aves</taxon>
        <taxon>Neognathae</taxon>
        <taxon>Galloanserae</taxon>
        <taxon>Galliformes</taxon>
        <taxon>Phasianidae</taxon>
        <taxon>Perdicinae</taxon>
        <taxon>Bambusicola</taxon>
    </lineage>
</organism>